<gene>
    <name evidence="3" type="ORF">Amon01_000771200</name>
</gene>
<feature type="transmembrane region" description="Helical" evidence="1">
    <location>
        <begin position="300"/>
        <end position="318"/>
    </location>
</feature>
<dbReference type="PANTHER" id="PTHR24559:SF444">
    <property type="entry name" value="REVERSE TRANSCRIPTASE DOMAIN-CONTAINING PROTEIN"/>
    <property type="match status" value="1"/>
</dbReference>
<feature type="transmembrane region" description="Helical" evidence="1">
    <location>
        <begin position="186"/>
        <end position="204"/>
    </location>
</feature>
<comment type="caution">
    <text evidence="3">The sequence shown here is derived from an EMBL/GenBank/DDBJ whole genome shotgun (WGS) entry which is preliminary data.</text>
</comment>
<evidence type="ECO:0000259" key="2">
    <source>
        <dbReference type="Pfam" id="PF00078"/>
    </source>
</evidence>
<name>A0A9W6Z3R2_AMBMO</name>
<keyword evidence="1" id="KW-0472">Membrane</keyword>
<evidence type="ECO:0000256" key="1">
    <source>
        <dbReference type="SAM" id="Phobius"/>
    </source>
</evidence>
<keyword evidence="1" id="KW-1133">Transmembrane helix</keyword>
<evidence type="ECO:0000313" key="3">
    <source>
        <dbReference type="EMBL" id="GMG55639.1"/>
    </source>
</evidence>
<dbReference type="EMBL" id="BSXU01005975">
    <property type="protein sequence ID" value="GMG55639.1"/>
    <property type="molecule type" value="Genomic_DNA"/>
</dbReference>
<reference evidence="3" key="1">
    <citation type="submission" date="2023-04" db="EMBL/GenBank/DDBJ databases">
        <title>Ambrosiozyma monospora NBRC 1965.</title>
        <authorList>
            <person name="Ichikawa N."/>
            <person name="Sato H."/>
            <person name="Tonouchi N."/>
        </authorList>
    </citation>
    <scope>NUCLEOTIDE SEQUENCE</scope>
    <source>
        <strain evidence="3">NBRC 1965</strain>
    </source>
</reference>
<feature type="domain" description="Reverse transcriptase" evidence="2">
    <location>
        <begin position="110"/>
        <end position="187"/>
    </location>
</feature>
<dbReference type="AlphaFoldDB" id="A0A9W6Z3R2"/>
<dbReference type="InterPro" id="IPR000477">
    <property type="entry name" value="RT_dom"/>
</dbReference>
<keyword evidence="4" id="KW-1185">Reference proteome</keyword>
<dbReference type="Pfam" id="PF00078">
    <property type="entry name" value="RVT_1"/>
    <property type="match status" value="1"/>
</dbReference>
<dbReference type="Proteomes" id="UP001165063">
    <property type="component" value="Unassembled WGS sequence"/>
</dbReference>
<dbReference type="Gene3D" id="3.10.10.10">
    <property type="entry name" value="HIV Type 1 Reverse Transcriptase, subunit A, domain 1"/>
    <property type="match status" value="5"/>
</dbReference>
<dbReference type="InterPro" id="IPR043502">
    <property type="entry name" value="DNA/RNA_pol_sf"/>
</dbReference>
<evidence type="ECO:0000313" key="4">
    <source>
        <dbReference type="Proteomes" id="UP001165063"/>
    </source>
</evidence>
<dbReference type="OrthoDB" id="4488294at2759"/>
<accession>A0A9W6Z3R2</accession>
<organism evidence="3 4">
    <name type="scientific">Ambrosiozyma monospora</name>
    <name type="common">Yeast</name>
    <name type="synonym">Endomycopsis monosporus</name>
    <dbReference type="NCBI Taxonomy" id="43982"/>
    <lineage>
        <taxon>Eukaryota</taxon>
        <taxon>Fungi</taxon>
        <taxon>Dikarya</taxon>
        <taxon>Ascomycota</taxon>
        <taxon>Saccharomycotina</taxon>
        <taxon>Pichiomycetes</taxon>
        <taxon>Pichiales</taxon>
        <taxon>Pichiaceae</taxon>
        <taxon>Ambrosiozyma</taxon>
    </lineage>
</organism>
<dbReference type="SUPFAM" id="SSF56672">
    <property type="entry name" value="DNA/RNA polymerases"/>
    <property type="match status" value="4"/>
</dbReference>
<protein>
    <submittedName>
        <fullName evidence="3">Unnamed protein product</fullName>
    </submittedName>
</protein>
<dbReference type="PANTHER" id="PTHR24559">
    <property type="entry name" value="TRANSPOSON TY3-I GAG-POL POLYPROTEIN"/>
    <property type="match status" value="1"/>
</dbReference>
<feature type="transmembrane region" description="Helical" evidence="1">
    <location>
        <begin position="243"/>
        <end position="261"/>
    </location>
</feature>
<sequence length="373" mass="42596">MSRSDEVKAEGIESIDALPEQKLSGGDCLRVKVLERFSDVITNKKPSGLPPEREVEHAIDLIEGTPPLHRPQYRLSVEERKELLKQVDELLGKGHVRESKSPYNSPVLFVKKKDGGLRLCVDYRLLNNFTIKNRFPLPLIDEILESIGDAKVFSKLDLVSGYHQIRMKEEDIPKTAFSTPLGHYEWLRVLLLLDIVVVIVVVVVDVDEVFSKLDLVSGYHQIRMKEEDIPKTAFSTPLGHYEWLRVLLLLDIVVVIVVVVVDVDEVFSKLDLVSGYHQIRMKEEDIPKTAFSTPLGHYEWLRVLLLLDIVVVIVVVVVDVDEVFSKLDLVSGYHQIRMKEEDIPKTAFSTPLGHYEWLVMHVAFQKKVSDLFT</sequence>
<dbReference type="CDD" id="cd01647">
    <property type="entry name" value="RT_LTR"/>
    <property type="match status" value="1"/>
</dbReference>
<dbReference type="InterPro" id="IPR053134">
    <property type="entry name" value="RNA-dir_DNA_polymerase"/>
</dbReference>
<proteinExistence type="predicted"/>
<keyword evidence="1" id="KW-0812">Transmembrane</keyword>